<organism evidence="6 7">
    <name type="scientific">Kurthia gibsonii</name>
    <dbReference type="NCBI Taxonomy" id="33946"/>
    <lineage>
        <taxon>Bacteria</taxon>
        <taxon>Bacillati</taxon>
        <taxon>Bacillota</taxon>
        <taxon>Bacilli</taxon>
        <taxon>Bacillales</taxon>
        <taxon>Caryophanaceae</taxon>
        <taxon>Kurthia</taxon>
    </lineage>
</organism>
<evidence type="ECO:0000313" key="6">
    <source>
        <dbReference type="EMBL" id="MEL5989385.1"/>
    </source>
</evidence>
<keyword evidence="3" id="KW-0238">DNA-binding</keyword>
<keyword evidence="1" id="KW-0805">Transcription regulation</keyword>
<keyword evidence="7" id="KW-1185">Reference proteome</keyword>
<dbReference type="Gene3D" id="1.10.1740.10">
    <property type="match status" value="1"/>
</dbReference>
<dbReference type="InterPro" id="IPR007627">
    <property type="entry name" value="RNA_pol_sigma70_r2"/>
</dbReference>
<dbReference type="Pfam" id="PF04542">
    <property type="entry name" value="Sigma70_r2"/>
    <property type="match status" value="1"/>
</dbReference>
<dbReference type="SUPFAM" id="SSF88946">
    <property type="entry name" value="Sigma2 domain of RNA polymerase sigma factors"/>
    <property type="match status" value="1"/>
</dbReference>
<dbReference type="InterPro" id="IPR036388">
    <property type="entry name" value="WH-like_DNA-bd_sf"/>
</dbReference>
<evidence type="ECO:0000313" key="7">
    <source>
        <dbReference type="Proteomes" id="UP001398420"/>
    </source>
</evidence>
<protein>
    <submittedName>
        <fullName evidence="6">Sigma-70 family RNA polymerase sigma factor</fullName>
    </submittedName>
</protein>
<keyword evidence="2" id="KW-0731">Sigma factor</keyword>
<feature type="domain" description="RNA polymerase sigma-70 region 2" evidence="5">
    <location>
        <begin position="8"/>
        <end position="72"/>
    </location>
</feature>
<evidence type="ECO:0000256" key="1">
    <source>
        <dbReference type="ARBA" id="ARBA00023015"/>
    </source>
</evidence>
<dbReference type="EMBL" id="JBCEWA010000012">
    <property type="protein sequence ID" value="MEL5989385.1"/>
    <property type="molecule type" value="Genomic_DNA"/>
</dbReference>
<reference evidence="6 7" key="1">
    <citation type="submission" date="2024-04" db="EMBL/GenBank/DDBJ databases">
        <authorList>
            <person name="Wu Y.S."/>
            <person name="Zhang L."/>
        </authorList>
    </citation>
    <scope>NUCLEOTIDE SEQUENCE [LARGE SCALE GENOMIC DNA]</scope>
    <source>
        <strain evidence="6 7">KG-01</strain>
    </source>
</reference>
<dbReference type="PANTHER" id="PTHR30385">
    <property type="entry name" value="SIGMA FACTOR F FLAGELLAR"/>
    <property type="match status" value="1"/>
</dbReference>
<dbReference type="InterPro" id="IPR013325">
    <property type="entry name" value="RNA_pol_sigma_r2"/>
</dbReference>
<dbReference type="RefSeq" id="WP_336663038.1">
    <property type="nucleotide sequence ID" value="NZ_JBBCRB010000001.1"/>
</dbReference>
<dbReference type="InterPro" id="IPR013324">
    <property type="entry name" value="RNA_pol_sigma_r3/r4-like"/>
</dbReference>
<evidence type="ECO:0000256" key="3">
    <source>
        <dbReference type="ARBA" id="ARBA00023125"/>
    </source>
</evidence>
<comment type="caution">
    <text evidence="6">The sequence shown here is derived from an EMBL/GenBank/DDBJ whole genome shotgun (WGS) entry which is preliminary data.</text>
</comment>
<evidence type="ECO:0000259" key="5">
    <source>
        <dbReference type="Pfam" id="PF04542"/>
    </source>
</evidence>
<gene>
    <name evidence="6" type="ORF">AAF454_13310</name>
</gene>
<name>A0ABU9LN24_9BACL</name>
<dbReference type="Gene3D" id="1.10.10.10">
    <property type="entry name" value="Winged helix-like DNA-binding domain superfamily/Winged helix DNA-binding domain"/>
    <property type="match status" value="1"/>
</dbReference>
<dbReference type="NCBIfam" id="TIGR02937">
    <property type="entry name" value="sigma70-ECF"/>
    <property type="match status" value="1"/>
</dbReference>
<dbReference type="InterPro" id="IPR014284">
    <property type="entry name" value="RNA_pol_sigma-70_dom"/>
</dbReference>
<proteinExistence type="predicted"/>
<dbReference type="Proteomes" id="UP001398420">
    <property type="component" value="Unassembled WGS sequence"/>
</dbReference>
<sequence>MTFEAMLEKLEPMISAHMRKLHIYKEHEQFRQSARVAIWRAWQRFDAEKGDFEPYAFQTIRGALLDELKMSARYEERFVPTEDDALYEQIQGEGCQRTRDFVEFLAPHTTPEECMILHAYYIEGYDHTEIAVMLGMSRAALQKKKSRLLLRLRKEMSRP</sequence>
<evidence type="ECO:0000256" key="4">
    <source>
        <dbReference type="ARBA" id="ARBA00023163"/>
    </source>
</evidence>
<accession>A0ABU9LN24</accession>
<evidence type="ECO:0000256" key="2">
    <source>
        <dbReference type="ARBA" id="ARBA00023082"/>
    </source>
</evidence>
<keyword evidence="4" id="KW-0804">Transcription</keyword>
<dbReference type="SUPFAM" id="SSF88659">
    <property type="entry name" value="Sigma3 and sigma4 domains of RNA polymerase sigma factors"/>
    <property type="match status" value="1"/>
</dbReference>